<dbReference type="Proteomes" id="UP000761264">
    <property type="component" value="Unassembled WGS sequence"/>
</dbReference>
<evidence type="ECO:0000313" key="1">
    <source>
        <dbReference type="EMBL" id="NIA68118.1"/>
    </source>
</evidence>
<sequence length="126" mass="13315">MTGFPPARLFAVFLVALTWIGTALPLAAQDASGFVAGVADLPLMPGLEEMPDSGLIFDKPGGRIVEAYAAGPVSEGQVMSFYDKTLPELGWQRGADGDYLREGERLQLTLTGASGGVTVQFRLSPQ</sequence>
<gene>
    <name evidence="1" type="ORF">HBA54_05895</name>
</gene>
<organism evidence="1 2">
    <name type="scientific">Pelagibius litoralis</name>
    <dbReference type="NCBI Taxonomy" id="374515"/>
    <lineage>
        <taxon>Bacteria</taxon>
        <taxon>Pseudomonadati</taxon>
        <taxon>Pseudomonadota</taxon>
        <taxon>Alphaproteobacteria</taxon>
        <taxon>Rhodospirillales</taxon>
        <taxon>Rhodovibrionaceae</taxon>
        <taxon>Pelagibius</taxon>
    </lineage>
</organism>
<dbReference type="EMBL" id="JAAQPH010000003">
    <property type="protein sequence ID" value="NIA68118.1"/>
    <property type="molecule type" value="Genomic_DNA"/>
</dbReference>
<proteinExistence type="predicted"/>
<dbReference type="AlphaFoldDB" id="A0A967EWS5"/>
<protein>
    <submittedName>
        <fullName evidence="1">Uncharacterized protein</fullName>
    </submittedName>
</protein>
<reference evidence="1" key="1">
    <citation type="submission" date="2020-03" db="EMBL/GenBank/DDBJ databases">
        <title>Genome of Pelagibius litoralis DSM 21314T.</title>
        <authorList>
            <person name="Wang G."/>
        </authorList>
    </citation>
    <scope>NUCLEOTIDE SEQUENCE</scope>
    <source>
        <strain evidence="1">DSM 21314</strain>
    </source>
</reference>
<name>A0A967EWS5_9PROT</name>
<evidence type="ECO:0000313" key="2">
    <source>
        <dbReference type="Proteomes" id="UP000761264"/>
    </source>
</evidence>
<dbReference type="RefSeq" id="WP_167222335.1">
    <property type="nucleotide sequence ID" value="NZ_JAAQPH010000003.1"/>
</dbReference>
<accession>A0A967EWS5</accession>
<comment type="caution">
    <text evidence="1">The sequence shown here is derived from an EMBL/GenBank/DDBJ whole genome shotgun (WGS) entry which is preliminary data.</text>
</comment>
<keyword evidence="2" id="KW-1185">Reference proteome</keyword>